<name>A3AET5_ORYSJ</name>
<dbReference type="Proteomes" id="UP000007752">
    <property type="component" value="Chromosome 3"/>
</dbReference>
<organism evidence="2">
    <name type="scientific">Oryza sativa subsp. japonica</name>
    <name type="common">Rice</name>
    <dbReference type="NCBI Taxonomy" id="39947"/>
    <lineage>
        <taxon>Eukaryota</taxon>
        <taxon>Viridiplantae</taxon>
        <taxon>Streptophyta</taxon>
        <taxon>Embryophyta</taxon>
        <taxon>Tracheophyta</taxon>
        <taxon>Spermatophyta</taxon>
        <taxon>Magnoliopsida</taxon>
        <taxon>Liliopsida</taxon>
        <taxon>Poales</taxon>
        <taxon>Poaceae</taxon>
        <taxon>BOP clade</taxon>
        <taxon>Oryzoideae</taxon>
        <taxon>Oryzeae</taxon>
        <taxon>Oryzinae</taxon>
        <taxon>Oryza</taxon>
        <taxon>Oryza sativa</taxon>
    </lineage>
</organism>
<dbReference type="EMBL" id="CM000140">
    <property type="protein sequence ID" value="EAZ25824.1"/>
    <property type="molecule type" value="Genomic_DNA"/>
</dbReference>
<evidence type="ECO:0000313" key="2">
    <source>
        <dbReference type="EMBL" id="EAZ25824.1"/>
    </source>
</evidence>
<reference evidence="2" key="2">
    <citation type="submission" date="2008-12" db="EMBL/GenBank/DDBJ databases">
        <title>Improved gene annotation of the rice (Oryza sativa) genomes.</title>
        <authorList>
            <person name="Wang J."/>
            <person name="Li R."/>
            <person name="Fan W."/>
            <person name="Huang Q."/>
            <person name="Zhang J."/>
            <person name="Zhou Y."/>
            <person name="Hu Y."/>
            <person name="Zi S."/>
            <person name="Li J."/>
            <person name="Ni P."/>
            <person name="Zheng H."/>
            <person name="Zhang Y."/>
            <person name="Zhao M."/>
            <person name="Hao Q."/>
            <person name="McDermott J."/>
            <person name="Samudrala R."/>
            <person name="Kristiansen K."/>
            <person name="Wong G.K.-S."/>
        </authorList>
    </citation>
    <scope>NUCLEOTIDE SEQUENCE</scope>
</reference>
<evidence type="ECO:0000256" key="1">
    <source>
        <dbReference type="SAM" id="MobiDB-lite"/>
    </source>
</evidence>
<feature type="region of interest" description="Disordered" evidence="1">
    <location>
        <begin position="1"/>
        <end position="50"/>
    </location>
</feature>
<protein>
    <submittedName>
        <fullName evidence="2">Uncharacterized protein</fullName>
    </submittedName>
</protein>
<sequence>MEVEPYNLETSTLSGKRAYEDPNSTDQENDEEESTDYGFIQTKGKKKRST</sequence>
<proteinExistence type="predicted"/>
<reference evidence="2" key="1">
    <citation type="journal article" date="2005" name="PLoS Biol.">
        <title>The genomes of Oryza sativa: a history of duplications.</title>
        <authorList>
            <person name="Yu J."/>
            <person name="Wang J."/>
            <person name="Lin W."/>
            <person name="Li S."/>
            <person name="Li H."/>
            <person name="Zhou J."/>
            <person name="Ni P."/>
            <person name="Dong W."/>
            <person name="Hu S."/>
            <person name="Zeng C."/>
            <person name="Zhang J."/>
            <person name="Zhang Y."/>
            <person name="Li R."/>
            <person name="Xu Z."/>
            <person name="Li S."/>
            <person name="Li X."/>
            <person name="Zheng H."/>
            <person name="Cong L."/>
            <person name="Lin L."/>
            <person name="Yin J."/>
            <person name="Geng J."/>
            <person name="Li G."/>
            <person name="Shi J."/>
            <person name="Liu J."/>
            <person name="Lv H."/>
            <person name="Li J."/>
            <person name="Wang J."/>
            <person name="Deng Y."/>
            <person name="Ran L."/>
            <person name="Shi X."/>
            <person name="Wang X."/>
            <person name="Wu Q."/>
            <person name="Li C."/>
            <person name="Ren X."/>
            <person name="Wang J."/>
            <person name="Wang X."/>
            <person name="Li D."/>
            <person name="Liu D."/>
            <person name="Zhang X."/>
            <person name="Ji Z."/>
            <person name="Zhao W."/>
            <person name="Sun Y."/>
            <person name="Zhang Z."/>
            <person name="Bao J."/>
            <person name="Han Y."/>
            <person name="Dong L."/>
            <person name="Ji J."/>
            <person name="Chen P."/>
            <person name="Wu S."/>
            <person name="Liu J."/>
            <person name="Xiao Y."/>
            <person name="Bu D."/>
            <person name="Tan J."/>
            <person name="Yang L."/>
            <person name="Ye C."/>
            <person name="Zhang J."/>
            <person name="Xu J."/>
            <person name="Zhou Y."/>
            <person name="Yu Y."/>
            <person name="Zhang B."/>
            <person name="Zhuang S."/>
            <person name="Wei H."/>
            <person name="Liu B."/>
            <person name="Lei M."/>
            <person name="Yu H."/>
            <person name="Li Y."/>
            <person name="Xu H."/>
            <person name="Wei S."/>
            <person name="He X."/>
            <person name="Fang L."/>
            <person name="Zhang Z."/>
            <person name="Zhang Y."/>
            <person name="Huang X."/>
            <person name="Su Z."/>
            <person name="Tong W."/>
            <person name="Li J."/>
            <person name="Tong Z."/>
            <person name="Li S."/>
            <person name="Ye J."/>
            <person name="Wang L."/>
            <person name="Fang L."/>
            <person name="Lei T."/>
            <person name="Chen C."/>
            <person name="Chen H."/>
            <person name="Xu Z."/>
            <person name="Li H."/>
            <person name="Huang H."/>
            <person name="Zhang F."/>
            <person name="Xu H."/>
            <person name="Li N."/>
            <person name="Zhao C."/>
            <person name="Li S."/>
            <person name="Dong L."/>
            <person name="Huang Y."/>
            <person name="Li L."/>
            <person name="Xi Y."/>
            <person name="Qi Q."/>
            <person name="Li W."/>
            <person name="Zhang B."/>
            <person name="Hu W."/>
            <person name="Zhang Y."/>
            <person name="Tian X."/>
            <person name="Jiao Y."/>
            <person name="Liang X."/>
            <person name="Jin J."/>
            <person name="Gao L."/>
            <person name="Zheng W."/>
            <person name="Hao B."/>
            <person name="Liu S."/>
            <person name="Wang W."/>
            <person name="Yuan L."/>
            <person name="Cao M."/>
            <person name="McDermott J."/>
            <person name="Samudrala R."/>
            <person name="Wang J."/>
            <person name="Wong G.K."/>
            <person name="Yang H."/>
        </authorList>
    </citation>
    <scope>NUCLEOTIDE SEQUENCE [LARGE SCALE GENOMIC DNA]</scope>
</reference>
<dbReference type="AlphaFoldDB" id="A3AET5"/>
<gene>
    <name evidence="2" type="ORF">OsJ_09664</name>
</gene>
<accession>A3AET5</accession>